<evidence type="ECO:0000256" key="1">
    <source>
        <dbReference type="ARBA" id="ARBA00022741"/>
    </source>
</evidence>
<dbReference type="Pfam" id="PF02954">
    <property type="entry name" value="HTH_8"/>
    <property type="match status" value="1"/>
</dbReference>
<accession>A0A2Y8ZPG3</accession>
<gene>
    <name evidence="7" type="ORF">SAMN04489750_0471</name>
</gene>
<dbReference type="InterPro" id="IPR058031">
    <property type="entry name" value="AAA_lid_NorR"/>
</dbReference>
<organism evidence="7 8">
    <name type="scientific">Branchiibius hedensis</name>
    <dbReference type="NCBI Taxonomy" id="672460"/>
    <lineage>
        <taxon>Bacteria</taxon>
        <taxon>Bacillati</taxon>
        <taxon>Actinomycetota</taxon>
        <taxon>Actinomycetes</taxon>
        <taxon>Micrococcales</taxon>
        <taxon>Dermacoccaceae</taxon>
        <taxon>Branchiibius</taxon>
    </lineage>
</organism>
<keyword evidence="2" id="KW-0067">ATP-binding</keyword>
<feature type="domain" description="Sigma-54 factor interaction" evidence="6">
    <location>
        <begin position="349"/>
        <end position="408"/>
    </location>
</feature>
<dbReference type="PRINTS" id="PR01590">
    <property type="entry name" value="HTHFIS"/>
</dbReference>
<dbReference type="Gene3D" id="1.10.10.60">
    <property type="entry name" value="Homeodomain-like"/>
    <property type="match status" value="1"/>
</dbReference>
<proteinExistence type="predicted"/>
<dbReference type="InterPro" id="IPR002197">
    <property type="entry name" value="HTH_Fis"/>
</dbReference>
<evidence type="ECO:0000313" key="8">
    <source>
        <dbReference type="Proteomes" id="UP000250028"/>
    </source>
</evidence>
<dbReference type="Gene3D" id="1.10.8.60">
    <property type="match status" value="1"/>
</dbReference>
<dbReference type="InterPro" id="IPR003018">
    <property type="entry name" value="GAF"/>
</dbReference>
<dbReference type="GO" id="GO:0005524">
    <property type="term" value="F:ATP binding"/>
    <property type="evidence" value="ECO:0007669"/>
    <property type="project" value="UniProtKB-KW"/>
</dbReference>
<dbReference type="GO" id="GO:0043565">
    <property type="term" value="F:sequence-specific DNA binding"/>
    <property type="evidence" value="ECO:0007669"/>
    <property type="project" value="InterPro"/>
</dbReference>
<dbReference type="InterPro" id="IPR029016">
    <property type="entry name" value="GAF-like_dom_sf"/>
</dbReference>
<dbReference type="GO" id="GO:0006355">
    <property type="term" value="P:regulation of DNA-templated transcription"/>
    <property type="evidence" value="ECO:0007669"/>
    <property type="project" value="InterPro"/>
</dbReference>
<dbReference type="InterPro" id="IPR027417">
    <property type="entry name" value="P-loop_NTPase"/>
</dbReference>
<protein>
    <submittedName>
        <fullName evidence="7">Regulatory protein, Fis family</fullName>
    </submittedName>
</protein>
<keyword evidence="3" id="KW-0805">Transcription regulation</keyword>
<evidence type="ECO:0000256" key="5">
    <source>
        <dbReference type="ARBA" id="ARBA00023163"/>
    </source>
</evidence>
<keyword evidence="1" id="KW-0547">Nucleotide-binding</keyword>
<dbReference type="OrthoDB" id="5496274at2"/>
<dbReference type="RefSeq" id="WP_109683925.1">
    <property type="nucleotide sequence ID" value="NZ_QGDN01000001.1"/>
</dbReference>
<dbReference type="PROSITE" id="PS50045">
    <property type="entry name" value="SIGMA54_INTERACT_4"/>
    <property type="match status" value="1"/>
</dbReference>
<name>A0A2Y8ZPG3_9MICO</name>
<dbReference type="AlphaFoldDB" id="A0A2Y8ZPG3"/>
<keyword evidence="8" id="KW-1185">Reference proteome</keyword>
<evidence type="ECO:0000313" key="7">
    <source>
        <dbReference type="EMBL" id="SSA33198.1"/>
    </source>
</evidence>
<dbReference type="Proteomes" id="UP000250028">
    <property type="component" value="Unassembled WGS sequence"/>
</dbReference>
<sequence length="480" mass="51416">MDVLPERAHDGRPASQRVLASWQRSQEYGVSLDQVHPAFTGGLDTESLFFQCGDQVLRDLQQTLAGEPISLMLTDSDGIVLNRHSGDDSLLRALDAVHLAPGFGYSEREAGTNGLGLALADRSPTVVRAKEHYAQSLTEYTCAAAPVLDPTSGRLQGAVNLTTWSDSSHDLLLALAQSAASNTAALMLTRSQGRTPHPAPRGEVFRVVAPHLEPGSGSTFALSTGWGQALDHASSAIAAGRVVAAVGEAGAGRVTLLAQALRRVQPRSRILSASAPAPQDLEPWLMLWTPEVGKPDTAVIVGDVDVLPLWAADRLAQLLIASAGLPIVLTAERLEDVPAPLLPLIETVVPLPALRERPEDVVPIALHVAARARGREVEITAAARRALTDHAWPGNVTELVRVIRHAAMRADVIDVRHLPPSVLSAASRRLSRIERFERDEIVRALSRPGTTMQQAAAHLGMSRATLYRKVSQYGVHVPRA</sequence>
<evidence type="ECO:0000256" key="3">
    <source>
        <dbReference type="ARBA" id="ARBA00023015"/>
    </source>
</evidence>
<keyword evidence="4" id="KW-0238">DNA-binding</keyword>
<evidence type="ECO:0000256" key="4">
    <source>
        <dbReference type="ARBA" id="ARBA00023125"/>
    </source>
</evidence>
<dbReference type="Gene3D" id="3.30.450.40">
    <property type="match status" value="1"/>
</dbReference>
<dbReference type="InterPro" id="IPR009057">
    <property type="entry name" value="Homeodomain-like_sf"/>
</dbReference>
<evidence type="ECO:0000259" key="6">
    <source>
        <dbReference type="PROSITE" id="PS50045"/>
    </source>
</evidence>
<dbReference type="EMBL" id="UESZ01000001">
    <property type="protein sequence ID" value="SSA33198.1"/>
    <property type="molecule type" value="Genomic_DNA"/>
</dbReference>
<dbReference type="Pfam" id="PF25601">
    <property type="entry name" value="AAA_lid_14"/>
    <property type="match status" value="1"/>
</dbReference>
<keyword evidence="5" id="KW-0804">Transcription</keyword>
<dbReference type="PANTHER" id="PTHR32071">
    <property type="entry name" value="TRANSCRIPTIONAL REGULATORY PROTEIN"/>
    <property type="match status" value="1"/>
</dbReference>
<dbReference type="InterPro" id="IPR002078">
    <property type="entry name" value="Sigma_54_int"/>
</dbReference>
<dbReference type="Pfam" id="PF01590">
    <property type="entry name" value="GAF"/>
    <property type="match status" value="1"/>
</dbReference>
<dbReference type="SUPFAM" id="SSF52540">
    <property type="entry name" value="P-loop containing nucleoside triphosphate hydrolases"/>
    <property type="match status" value="1"/>
</dbReference>
<dbReference type="SUPFAM" id="SSF46689">
    <property type="entry name" value="Homeodomain-like"/>
    <property type="match status" value="1"/>
</dbReference>
<reference evidence="8" key="1">
    <citation type="submission" date="2016-10" db="EMBL/GenBank/DDBJ databases">
        <authorList>
            <person name="Varghese N."/>
            <person name="Submissions S."/>
        </authorList>
    </citation>
    <scope>NUCLEOTIDE SEQUENCE [LARGE SCALE GENOMIC DNA]</scope>
    <source>
        <strain evidence="8">DSM 22951</strain>
    </source>
</reference>
<evidence type="ECO:0000256" key="2">
    <source>
        <dbReference type="ARBA" id="ARBA00022840"/>
    </source>
</evidence>